<dbReference type="SMART" id="SM00530">
    <property type="entry name" value="HTH_XRE"/>
    <property type="match status" value="1"/>
</dbReference>
<dbReference type="InterPro" id="IPR043917">
    <property type="entry name" value="DUF5753"/>
</dbReference>
<feature type="compositionally biased region" description="Basic and acidic residues" evidence="1">
    <location>
        <begin position="256"/>
        <end position="269"/>
    </location>
</feature>
<evidence type="ECO:0000313" key="4">
    <source>
        <dbReference type="Proteomes" id="UP000199503"/>
    </source>
</evidence>
<evidence type="ECO:0000256" key="1">
    <source>
        <dbReference type="SAM" id="MobiDB-lite"/>
    </source>
</evidence>
<dbReference type="GO" id="GO:0003677">
    <property type="term" value="F:DNA binding"/>
    <property type="evidence" value="ECO:0007669"/>
    <property type="project" value="InterPro"/>
</dbReference>
<dbReference type="OrthoDB" id="3672921at2"/>
<dbReference type="InterPro" id="IPR010982">
    <property type="entry name" value="Lambda_DNA-bd_dom_sf"/>
</dbReference>
<proteinExistence type="predicted"/>
<dbReference type="Gene3D" id="1.10.260.40">
    <property type="entry name" value="lambda repressor-like DNA-binding domains"/>
    <property type="match status" value="1"/>
</dbReference>
<dbReference type="RefSeq" id="WP_089913530.1">
    <property type="nucleotide sequence ID" value="NZ_FOFV01000003.1"/>
</dbReference>
<keyword evidence="4" id="KW-1185">Reference proteome</keyword>
<accession>A0A1H9GZU1</accession>
<feature type="region of interest" description="Disordered" evidence="1">
    <location>
        <begin position="255"/>
        <end position="290"/>
    </location>
</feature>
<name>A0A1H9GZU1_9PSEU</name>
<dbReference type="CDD" id="cd00093">
    <property type="entry name" value="HTH_XRE"/>
    <property type="match status" value="1"/>
</dbReference>
<dbReference type="PROSITE" id="PS50943">
    <property type="entry name" value="HTH_CROC1"/>
    <property type="match status" value="1"/>
</dbReference>
<protein>
    <submittedName>
        <fullName evidence="3">Helix-turn-helix domain-containing protein</fullName>
    </submittedName>
</protein>
<gene>
    <name evidence="3" type="ORF">SAMN04488000_103337</name>
</gene>
<dbReference type="InterPro" id="IPR001387">
    <property type="entry name" value="Cro/C1-type_HTH"/>
</dbReference>
<dbReference type="Pfam" id="PF13560">
    <property type="entry name" value="HTH_31"/>
    <property type="match status" value="1"/>
</dbReference>
<evidence type="ECO:0000313" key="3">
    <source>
        <dbReference type="EMBL" id="SEQ55585.1"/>
    </source>
</evidence>
<dbReference type="Proteomes" id="UP000199503">
    <property type="component" value="Unassembled WGS sequence"/>
</dbReference>
<feature type="domain" description="HTH cro/C1-type" evidence="2">
    <location>
        <begin position="15"/>
        <end position="70"/>
    </location>
</feature>
<dbReference type="SUPFAM" id="SSF47413">
    <property type="entry name" value="lambda repressor-like DNA-binding domains"/>
    <property type="match status" value="1"/>
</dbReference>
<organism evidence="3 4">
    <name type="scientific">Lentzea albida</name>
    <dbReference type="NCBI Taxonomy" id="65499"/>
    <lineage>
        <taxon>Bacteria</taxon>
        <taxon>Bacillati</taxon>
        <taxon>Actinomycetota</taxon>
        <taxon>Actinomycetes</taxon>
        <taxon>Pseudonocardiales</taxon>
        <taxon>Pseudonocardiaceae</taxon>
        <taxon>Lentzea</taxon>
    </lineage>
</organism>
<dbReference type="Pfam" id="PF19054">
    <property type="entry name" value="DUF5753"/>
    <property type="match status" value="1"/>
</dbReference>
<reference evidence="4" key="1">
    <citation type="submission" date="2016-10" db="EMBL/GenBank/DDBJ databases">
        <authorList>
            <person name="Varghese N."/>
            <person name="Submissions S."/>
        </authorList>
    </citation>
    <scope>NUCLEOTIDE SEQUENCE [LARGE SCALE GENOMIC DNA]</scope>
    <source>
        <strain evidence="4">DSM 44437</strain>
    </source>
</reference>
<evidence type="ECO:0000259" key="2">
    <source>
        <dbReference type="PROSITE" id="PS50943"/>
    </source>
</evidence>
<dbReference type="STRING" id="65499.SAMN04488000_103337"/>
<sequence length="290" mass="32925">MTASTAYSRDLGDELRRLRETCTGLSGNKLAEKLGWDPSKVSTVEHGKARASEIDLIQYLSMCGKDIDFVNDFRRRYQYAFDEYIVQVSGNLRTVAMAESTAMAITSYSPQSIPGLVQIPEYADGLYRMTGVVTEERIPALVQFRTDRQTILRRHDRPTCLFYIHEHALQLQVGSSAIMEDQYARLLFDTHTIRIVSADAPVAATGCVLWEYEKSRPIVFSETNLAKVFVQDPGAIARTRLLFDRLDEVALSAEQSRSKLAEYVSRPREDFDDSGPHLAQEQPQRRHRGR</sequence>
<dbReference type="AlphaFoldDB" id="A0A1H9GZU1"/>
<dbReference type="EMBL" id="FOFV01000003">
    <property type="protein sequence ID" value="SEQ55585.1"/>
    <property type="molecule type" value="Genomic_DNA"/>
</dbReference>